<dbReference type="EMBL" id="JANPWE010000006">
    <property type="protein sequence ID" value="MCR6546357.1"/>
    <property type="molecule type" value="Genomic_DNA"/>
</dbReference>
<evidence type="ECO:0000313" key="3">
    <source>
        <dbReference type="Proteomes" id="UP001524944"/>
    </source>
</evidence>
<protein>
    <submittedName>
        <fullName evidence="2">Uncharacterized protein</fullName>
    </submittedName>
</protein>
<keyword evidence="3" id="KW-1185">Reference proteome</keyword>
<evidence type="ECO:0000256" key="1">
    <source>
        <dbReference type="SAM" id="Phobius"/>
    </source>
</evidence>
<keyword evidence="1" id="KW-1133">Transmembrane helix</keyword>
<dbReference type="Proteomes" id="UP001524944">
    <property type="component" value="Unassembled WGS sequence"/>
</dbReference>
<feature type="transmembrane region" description="Helical" evidence="1">
    <location>
        <begin position="6"/>
        <end position="21"/>
    </location>
</feature>
<reference evidence="2 3" key="1">
    <citation type="submission" date="2022-08" db="EMBL/GenBank/DDBJ databases">
        <title>Proteogenomics of the novel Dehalobacterium formicoaceticum strain EZ94 highlights a key role of methyltransferases during anaerobic dichloromethane degradation.</title>
        <authorList>
            <person name="Wasmund K."/>
        </authorList>
    </citation>
    <scope>NUCLEOTIDE SEQUENCE [LARGE SCALE GENOMIC DNA]</scope>
    <source>
        <strain evidence="2 3">EZ94</strain>
    </source>
</reference>
<comment type="caution">
    <text evidence="2">The sequence shown here is derived from an EMBL/GenBank/DDBJ whole genome shotgun (WGS) entry which is preliminary data.</text>
</comment>
<name>A0ABT1Y664_9FIRM</name>
<evidence type="ECO:0000313" key="2">
    <source>
        <dbReference type="EMBL" id="MCR6546357.1"/>
    </source>
</evidence>
<keyword evidence="1" id="KW-0472">Membrane</keyword>
<keyword evidence="1" id="KW-0812">Transmembrane</keyword>
<proteinExistence type="predicted"/>
<accession>A0ABT1Y664</accession>
<gene>
    <name evidence="2" type="ORF">NVS47_12700</name>
</gene>
<organism evidence="2 3">
    <name type="scientific">Dehalobacterium formicoaceticum</name>
    <dbReference type="NCBI Taxonomy" id="51515"/>
    <lineage>
        <taxon>Bacteria</taxon>
        <taxon>Bacillati</taxon>
        <taxon>Bacillota</taxon>
        <taxon>Clostridia</taxon>
        <taxon>Eubacteriales</taxon>
        <taxon>Peptococcaceae</taxon>
        <taxon>Dehalobacterium</taxon>
    </lineage>
</organism>
<dbReference type="RefSeq" id="WP_257913838.1">
    <property type="nucleotide sequence ID" value="NZ_CP022121.1"/>
</dbReference>
<sequence length="41" mass="4816">MGDYLIGLTIAVIILMINKFIKEKLKKEVNRLVYFEKDDLS</sequence>